<name>A0A5C8ZUI3_9GAMM</name>
<gene>
    <name evidence="7" type="ORF">FVW59_09845</name>
</gene>
<feature type="signal peptide" evidence="6">
    <location>
        <begin position="1"/>
        <end position="26"/>
    </location>
</feature>
<comment type="caution">
    <text evidence="7">The sequence shown here is derived from an EMBL/GenBank/DDBJ whole genome shotgun (WGS) entry which is preliminary data.</text>
</comment>
<evidence type="ECO:0000256" key="3">
    <source>
        <dbReference type="ARBA" id="ARBA00022729"/>
    </source>
</evidence>
<keyword evidence="8" id="KW-1185">Reference proteome</keyword>
<feature type="region of interest" description="Disordered" evidence="5">
    <location>
        <begin position="61"/>
        <end position="94"/>
    </location>
</feature>
<dbReference type="PANTHER" id="PTHR38102:SF1">
    <property type="entry name" value="PERIPLASMIC CHAPERONE SPY"/>
    <property type="match status" value="1"/>
</dbReference>
<feature type="compositionally biased region" description="Basic and acidic residues" evidence="5">
    <location>
        <begin position="68"/>
        <end position="82"/>
    </location>
</feature>
<dbReference type="RefSeq" id="WP_148064100.1">
    <property type="nucleotide sequence ID" value="NZ_VRYZ01000004.1"/>
</dbReference>
<evidence type="ECO:0000256" key="4">
    <source>
        <dbReference type="ARBA" id="ARBA00022764"/>
    </source>
</evidence>
<dbReference type="EMBL" id="VRYZ01000004">
    <property type="protein sequence ID" value="TXS91469.1"/>
    <property type="molecule type" value="Genomic_DNA"/>
</dbReference>
<dbReference type="AlphaFoldDB" id="A0A5C8ZUI3"/>
<dbReference type="OrthoDB" id="5738067at2"/>
<evidence type="ECO:0000256" key="6">
    <source>
        <dbReference type="SAM" id="SignalP"/>
    </source>
</evidence>
<dbReference type="CDD" id="cd09916">
    <property type="entry name" value="CpxP_like"/>
    <property type="match status" value="1"/>
</dbReference>
<sequence>MKQLLKQTLTATGLSIALLGAGTSLAGPGPERGPGTDVVIERMSERLSLSDDQETRIRQIMESQRSQGEADRERLGELRETLRSNSDSGDNFDAGAVQSAADEIGQITSRMTYQMAESQHQVREVLSDEQRAKLDQMMERRKQHAGHRFGKRGEGRPGEESDDEDI</sequence>
<protein>
    <submittedName>
        <fullName evidence="7">Periplasmic heavy metal sensor</fullName>
    </submittedName>
</protein>
<accession>A0A5C8ZUI3</accession>
<keyword evidence="3 6" id="KW-0732">Signal</keyword>
<feature type="compositionally biased region" description="Basic residues" evidence="5">
    <location>
        <begin position="141"/>
        <end position="150"/>
    </location>
</feature>
<feature type="region of interest" description="Disordered" evidence="5">
    <location>
        <begin position="122"/>
        <end position="166"/>
    </location>
</feature>
<dbReference type="Gene3D" id="1.20.120.1490">
    <property type="match status" value="1"/>
</dbReference>
<feature type="compositionally biased region" description="Basic and acidic residues" evidence="5">
    <location>
        <begin position="122"/>
        <end position="140"/>
    </location>
</feature>
<feature type="chain" id="PRO_5023009097" evidence="6">
    <location>
        <begin position="27"/>
        <end position="166"/>
    </location>
</feature>
<organism evidence="7 8">
    <name type="scientific">Parahaliea aestuarii</name>
    <dbReference type="NCBI Taxonomy" id="1852021"/>
    <lineage>
        <taxon>Bacteria</taxon>
        <taxon>Pseudomonadati</taxon>
        <taxon>Pseudomonadota</taxon>
        <taxon>Gammaproteobacteria</taxon>
        <taxon>Cellvibrionales</taxon>
        <taxon>Halieaceae</taxon>
        <taxon>Parahaliea</taxon>
    </lineage>
</organism>
<keyword evidence="4" id="KW-0574">Periplasm</keyword>
<dbReference type="PANTHER" id="PTHR38102">
    <property type="entry name" value="PERIPLASMIC CHAPERONE SPY"/>
    <property type="match status" value="1"/>
</dbReference>
<dbReference type="InterPro" id="IPR052211">
    <property type="entry name" value="Cpx_auxiliary_protein"/>
</dbReference>
<evidence type="ECO:0000256" key="1">
    <source>
        <dbReference type="ARBA" id="ARBA00004418"/>
    </source>
</evidence>
<evidence type="ECO:0000256" key="5">
    <source>
        <dbReference type="SAM" id="MobiDB-lite"/>
    </source>
</evidence>
<evidence type="ECO:0000256" key="2">
    <source>
        <dbReference type="ARBA" id="ARBA00008441"/>
    </source>
</evidence>
<proteinExistence type="inferred from homology"/>
<dbReference type="Pfam" id="PF07813">
    <property type="entry name" value="LTXXQ"/>
    <property type="match status" value="1"/>
</dbReference>
<comment type="similarity">
    <text evidence="2">Belongs to the CpxP/Spy family.</text>
</comment>
<dbReference type="InterPro" id="IPR012899">
    <property type="entry name" value="LTXXQ"/>
</dbReference>
<dbReference type="GO" id="GO:0042597">
    <property type="term" value="C:periplasmic space"/>
    <property type="evidence" value="ECO:0007669"/>
    <property type="project" value="UniProtKB-SubCell"/>
</dbReference>
<evidence type="ECO:0000313" key="7">
    <source>
        <dbReference type="EMBL" id="TXS91469.1"/>
    </source>
</evidence>
<comment type="subcellular location">
    <subcellularLocation>
        <location evidence="1">Periplasm</location>
    </subcellularLocation>
</comment>
<dbReference type="Proteomes" id="UP000321933">
    <property type="component" value="Unassembled WGS sequence"/>
</dbReference>
<reference evidence="7 8" key="1">
    <citation type="submission" date="2019-08" db="EMBL/GenBank/DDBJ databases">
        <title>Parahaliea maris sp. nov., isolated from the surface seawater.</title>
        <authorList>
            <person name="Liu Y."/>
        </authorList>
    </citation>
    <scope>NUCLEOTIDE SEQUENCE [LARGE SCALE GENOMIC DNA]</scope>
    <source>
        <strain evidence="7 8">S2-26</strain>
    </source>
</reference>
<evidence type="ECO:0000313" key="8">
    <source>
        <dbReference type="Proteomes" id="UP000321933"/>
    </source>
</evidence>